<evidence type="ECO:0000313" key="1">
    <source>
        <dbReference type="EMBL" id="KAF9442005.1"/>
    </source>
</evidence>
<dbReference type="AlphaFoldDB" id="A0A9P5X0Z7"/>
<name>A0A9P5X0Z7_9AGAR</name>
<proteinExistence type="predicted"/>
<keyword evidence="2" id="KW-1185">Reference proteome</keyword>
<gene>
    <name evidence="1" type="ORF">P691DRAFT_765672</name>
</gene>
<accession>A0A9P5X0Z7</accession>
<dbReference type="EMBL" id="MU151726">
    <property type="protein sequence ID" value="KAF9442005.1"/>
    <property type="molecule type" value="Genomic_DNA"/>
</dbReference>
<organism evidence="1 2">
    <name type="scientific">Macrolepiota fuliginosa MF-IS2</name>
    <dbReference type="NCBI Taxonomy" id="1400762"/>
    <lineage>
        <taxon>Eukaryota</taxon>
        <taxon>Fungi</taxon>
        <taxon>Dikarya</taxon>
        <taxon>Basidiomycota</taxon>
        <taxon>Agaricomycotina</taxon>
        <taxon>Agaricomycetes</taxon>
        <taxon>Agaricomycetidae</taxon>
        <taxon>Agaricales</taxon>
        <taxon>Agaricineae</taxon>
        <taxon>Agaricaceae</taxon>
        <taxon>Macrolepiota</taxon>
    </lineage>
</organism>
<sequence length="64" mass="7730">MFTSLAADCWLKWKQWYVIIGDYYRGLLEINITIQDYKQWARQFYLYINPMPQSLAIIKIIAPL</sequence>
<comment type="caution">
    <text evidence="1">The sequence shown here is derived from an EMBL/GenBank/DDBJ whole genome shotgun (WGS) entry which is preliminary data.</text>
</comment>
<protein>
    <submittedName>
        <fullName evidence="1">Uncharacterized protein</fullName>
    </submittedName>
</protein>
<evidence type="ECO:0000313" key="2">
    <source>
        <dbReference type="Proteomes" id="UP000807342"/>
    </source>
</evidence>
<reference evidence="1" key="1">
    <citation type="submission" date="2020-11" db="EMBL/GenBank/DDBJ databases">
        <authorList>
            <consortium name="DOE Joint Genome Institute"/>
            <person name="Ahrendt S."/>
            <person name="Riley R."/>
            <person name="Andreopoulos W."/>
            <person name="Labutti K."/>
            <person name="Pangilinan J."/>
            <person name="Ruiz-Duenas F.J."/>
            <person name="Barrasa J.M."/>
            <person name="Sanchez-Garcia M."/>
            <person name="Camarero S."/>
            <person name="Miyauchi S."/>
            <person name="Serrano A."/>
            <person name="Linde D."/>
            <person name="Babiker R."/>
            <person name="Drula E."/>
            <person name="Ayuso-Fernandez I."/>
            <person name="Pacheco R."/>
            <person name="Padilla G."/>
            <person name="Ferreira P."/>
            <person name="Barriuso J."/>
            <person name="Kellner H."/>
            <person name="Castanera R."/>
            <person name="Alfaro M."/>
            <person name="Ramirez L."/>
            <person name="Pisabarro A.G."/>
            <person name="Kuo A."/>
            <person name="Tritt A."/>
            <person name="Lipzen A."/>
            <person name="He G."/>
            <person name="Yan M."/>
            <person name="Ng V."/>
            <person name="Cullen D."/>
            <person name="Martin F."/>
            <person name="Rosso M.-N."/>
            <person name="Henrissat B."/>
            <person name="Hibbett D."/>
            <person name="Martinez A.T."/>
            <person name="Grigoriev I.V."/>
        </authorList>
    </citation>
    <scope>NUCLEOTIDE SEQUENCE</scope>
    <source>
        <strain evidence="1">MF-IS2</strain>
    </source>
</reference>
<dbReference type="Proteomes" id="UP000807342">
    <property type="component" value="Unassembled WGS sequence"/>
</dbReference>